<dbReference type="CDD" id="cd07045">
    <property type="entry name" value="BMC_CcmK_like"/>
    <property type="match status" value="1"/>
</dbReference>
<dbReference type="PANTHER" id="PTHR33941:SF11">
    <property type="entry name" value="BACTERIAL MICROCOMPARTMENT SHELL PROTEIN PDUJ"/>
    <property type="match status" value="1"/>
</dbReference>
<dbReference type="Proteomes" id="UP000184035">
    <property type="component" value="Unassembled WGS sequence"/>
</dbReference>
<keyword evidence="6" id="KW-1185">Reference proteome</keyword>
<dbReference type="SUPFAM" id="SSF143414">
    <property type="entry name" value="CcmK-like"/>
    <property type="match status" value="1"/>
</dbReference>
<dbReference type="SMART" id="SM00877">
    <property type="entry name" value="BMC"/>
    <property type="match status" value="1"/>
</dbReference>
<dbReference type="AlphaFoldDB" id="A0A1M4XBM7"/>
<keyword evidence="2" id="KW-1283">Bacterial microcompartment</keyword>
<dbReference type="GO" id="GO:0031469">
    <property type="term" value="C:bacterial microcompartment"/>
    <property type="evidence" value="ECO:0007669"/>
    <property type="project" value="UniProtKB-SubCell"/>
</dbReference>
<feature type="domain" description="BMC" evidence="4">
    <location>
        <begin position="6"/>
        <end position="91"/>
    </location>
</feature>
<dbReference type="OrthoDB" id="9812608at2"/>
<sequence length="101" mass="10770">MKKIEALGIIEVVGVVASLKALDSMIKTSNVSFVTMEKKLGGRLVTVVVQGKVDSVILAIESGSKAANNITKAVAKAVIPKPHEEIIKLLQKSSLKFNRIS</sequence>
<dbReference type="EMBL" id="FQVM01000017">
    <property type="protein sequence ID" value="SHE90841.1"/>
    <property type="molecule type" value="Genomic_DNA"/>
</dbReference>
<dbReference type="PROSITE" id="PS51930">
    <property type="entry name" value="BMC_2"/>
    <property type="match status" value="1"/>
</dbReference>
<accession>A0A1M4XBM7</accession>
<protein>
    <submittedName>
        <fullName evidence="5">BMC domain-containing protein</fullName>
    </submittedName>
</protein>
<comment type="subcellular location">
    <subcellularLocation>
        <location evidence="1">Bacterial microcompartment</location>
    </subcellularLocation>
</comment>
<dbReference type="InterPro" id="IPR044872">
    <property type="entry name" value="CcmK/CsoS1_BMC"/>
</dbReference>
<reference evidence="5 6" key="1">
    <citation type="submission" date="2016-11" db="EMBL/GenBank/DDBJ databases">
        <authorList>
            <person name="Jaros S."/>
            <person name="Januszkiewicz K."/>
            <person name="Wedrychowicz H."/>
        </authorList>
    </citation>
    <scope>NUCLEOTIDE SEQUENCE [LARGE SCALE GENOMIC DNA]</scope>
    <source>
        <strain evidence="5 6">DSM 2631</strain>
    </source>
</reference>
<dbReference type="InterPro" id="IPR050575">
    <property type="entry name" value="BMC_shell"/>
</dbReference>
<gene>
    <name evidence="5" type="ORF">SAMN05443638_11719</name>
</gene>
<proteinExistence type="inferred from homology"/>
<comment type="similarity">
    <text evidence="3">Belongs to the bacterial microcompartments protein family.</text>
</comment>
<dbReference type="STRING" id="1533.SAMN05443638_11719"/>
<evidence type="ECO:0000259" key="4">
    <source>
        <dbReference type="PROSITE" id="PS51930"/>
    </source>
</evidence>
<evidence type="ECO:0000313" key="6">
    <source>
        <dbReference type="Proteomes" id="UP000184035"/>
    </source>
</evidence>
<evidence type="ECO:0000313" key="5">
    <source>
        <dbReference type="EMBL" id="SHE90841.1"/>
    </source>
</evidence>
<dbReference type="Pfam" id="PF00936">
    <property type="entry name" value="BMC"/>
    <property type="match status" value="1"/>
</dbReference>
<dbReference type="InterPro" id="IPR037233">
    <property type="entry name" value="CcmK-like_sf"/>
</dbReference>
<organism evidence="5 6">
    <name type="scientific">Clostridium fallax</name>
    <dbReference type="NCBI Taxonomy" id="1533"/>
    <lineage>
        <taxon>Bacteria</taxon>
        <taxon>Bacillati</taxon>
        <taxon>Bacillota</taxon>
        <taxon>Clostridia</taxon>
        <taxon>Eubacteriales</taxon>
        <taxon>Clostridiaceae</taxon>
        <taxon>Clostridium</taxon>
    </lineage>
</organism>
<name>A0A1M4XBM7_9CLOT</name>
<dbReference type="PANTHER" id="PTHR33941">
    <property type="entry name" value="PROPANEDIOL UTILIZATION PROTEIN PDUA"/>
    <property type="match status" value="1"/>
</dbReference>
<evidence type="ECO:0000256" key="1">
    <source>
        <dbReference type="ARBA" id="ARBA00024322"/>
    </source>
</evidence>
<dbReference type="InterPro" id="IPR000249">
    <property type="entry name" value="BMC_dom"/>
</dbReference>
<evidence type="ECO:0000256" key="3">
    <source>
        <dbReference type="PROSITE-ProRule" id="PRU01278"/>
    </source>
</evidence>
<evidence type="ECO:0000256" key="2">
    <source>
        <dbReference type="ARBA" id="ARBA00024446"/>
    </source>
</evidence>
<dbReference type="Gene3D" id="3.30.70.1710">
    <property type="match status" value="1"/>
</dbReference>
<dbReference type="RefSeq" id="WP_072896496.1">
    <property type="nucleotide sequence ID" value="NZ_FQVM01000017.1"/>
</dbReference>